<evidence type="ECO:0000259" key="1">
    <source>
        <dbReference type="Pfam" id="PF00296"/>
    </source>
</evidence>
<dbReference type="PANTHER" id="PTHR30011:SF32">
    <property type="entry name" value="CONSERVED PROTEIN"/>
    <property type="match status" value="1"/>
</dbReference>
<dbReference type="AlphaFoldDB" id="A0A402BK32"/>
<protein>
    <submittedName>
        <fullName evidence="2">Luciferase</fullName>
    </submittedName>
</protein>
<dbReference type="InterPro" id="IPR051260">
    <property type="entry name" value="Diverse_substr_monoxygenases"/>
</dbReference>
<dbReference type="Proteomes" id="UP000287171">
    <property type="component" value="Unassembled WGS sequence"/>
</dbReference>
<gene>
    <name evidence="2" type="ORF">KDA_71950</name>
</gene>
<dbReference type="EMBL" id="BIFT01000002">
    <property type="protein sequence ID" value="GCE31711.1"/>
    <property type="molecule type" value="Genomic_DNA"/>
</dbReference>
<dbReference type="InterPro" id="IPR011251">
    <property type="entry name" value="Luciferase-like_dom"/>
</dbReference>
<dbReference type="GO" id="GO:0016705">
    <property type="term" value="F:oxidoreductase activity, acting on paired donors, with incorporation or reduction of molecular oxygen"/>
    <property type="evidence" value="ECO:0007669"/>
    <property type="project" value="InterPro"/>
</dbReference>
<dbReference type="Gene3D" id="3.20.20.30">
    <property type="entry name" value="Luciferase-like domain"/>
    <property type="match status" value="1"/>
</dbReference>
<name>A0A402BK32_9CHLR</name>
<dbReference type="RefSeq" id="WP_126631648.1">
    <property type="nucleotide sequence ID" value="NZ_BIFT01000002.1"/>
</dbReference>
<reference evidence="3" key="1">
    <citation type="submission" date="2018-12" db="EMBL/GenBank/DDBJ databases">
        <title>Tengunoibacter tsumagoiensis gen. nov., sp. nov., Dictyobacter kobayashii sp. nov., D. alpinus sp. nov., and D. joshuensis sp. nov. and description of Dictyobacteraceae fam. nov. within the order Ktedonobacterales isolated from Tengu-no-mugimeshi.</title>
        <authorList>
            <person name="Wang C.M."/>
            <person name="Zheng Y."/>
            <person name="Sakai Y."/>
            <person name="Toyoda A."/>
            <person name="Minakuchi Y."/>
            <person name="Abe K."/>
            <person name="Yokota A."/>
            <person name="Yabe S."/>
        </authorList>
    </citation>
    <scope>NUCLEOTIDE SEQUENCE [LARGE SCALE GENOMIC DNA]</scope>
    <source>
        <strain evidence="3">Uno16</strain>
    </source>
</reference>
<dbReference type="PANTHER" id="PTHR30011">
    <property type="entry name" value="ALKANESULFONATE MONOOXYGENASE-RELATED"/>
    <property type="match status" value="1"/>
</dbReference>
<evidence type="ECO:0000313" key="2">
    <source>
        <dbReference type="EMBL" id="GCE31711.1"/>
    </source>
</evidence>
<feature type="domain" description="Luciferase-like" evidence="1">
    <location>
        <begin position="17"/>
        <end position="234"/>
    </location>
</feature>
<dbReference type="OrthoDB" id="5723200at2"/>
<evidence type="ECO:0000313" key="3">
    <source>
        <dbReference type="Proteomes" id="UP000287171"/>
    </source>
</evidence>
<dbReference type="InterPro" id="IPR036661">
    <property type="entry name" value="Luciferase-like_sf"/>
</dbReference>
<comment type="caution">
    <text evidence="2">The sequence shown here is derived from an EMBL/GenBank/DDBJ whole genome shotgun (WGS) entry which is preliminary data.</text>
</comment>
<organism evidence="2 3">
    <name type="scientific">Dictyobacter alpinus</name>
    <dbReference type="NCBI Taxonomy" id="2014873"/>
    <lineage>
        <taxon>Bacteria</taxon>
        <taxon>Bacillati</taxon>
        <taxon>Chloroflexota</taxon>
        <taxon>Ktedonobacteria</taxon>
        <taxon>Ktedonobacterales</taxon>
        <taxon>Dictyobacteraceae</taxon>
        <taxon>Dictyobacter</taxon>
    </lineage>
</organism>
<accession>A0A402BK32</accession>
<sequence>MQIGVGLPSTVPGVQGALILDWARRADNGPFSSLGVLDRLVFTNYEPLVTLSAAAAVTQRIRLMTTILIAPLHSASILAKQSASIDALSNGRLTLGLAVGAREDDFKAAQVSYHDRGKIFDEQLATMKRIWEGQPVASDIGPVGPAPAHAGGPEILIGGNTPVALQRVGRWGNGYIVGGGGPAMAHKGYQLAEKAWQDAGRSGKPRFVACMYYGLGANAAEQAGAYIRNYYSFMPQIAESVVSSLPTTPEAVKAAIQAFEAIGLDELIIWPCIAESDQLDRLADVIGTLA</sequence>
<proteinExistence type="predicted"/>
<dbReference type="SUPFAM" id="SSF51679">
    <property type="entry name" value="Bacterial luciferase-like"/>
    <property type="match status" value="1"/>
</dbReference>
<keyword evidence="3" id="KW-1185">Reference proteome</keyword>
<dbReference type="Pfam" id="PF00296">
    <property type="entry name" value="Bac_luciferase"/>
    <property type="match status" value="1"/>
</dbReference>